<evidence type="ECO:0000256" key="3">
    <source>
        <dbReference type="ARBA" id="ARBA00022475"/>
    </source>
</evidence>
<proteinExistence type="inferred from homology"/>
<sequence length="492" mass="54959">MLRRVVASSALLVTRSLILKFLGMLSTMVLARVLMPEDFGLVAMAMLVVGFIEIFQQTGAGQWVLRAKEVDDDLLQSAWTINLIFRIGLSAITVALAPSFSLLFKEPELISLLHVFALIFILGGLNNAPGKYLLQRDQRYGKLVRVQVIAKIASAVTAVTIAVISHSYWALVVGKGVSVLVNVVGSFWIHDARPAINTRRIPEIFGFSFWFILQSLFGYSRVQLDTLLVTLSFGNAQLGSFHTMKYLAFIPHSQILMPATNPLLREQAKNRDTPRYFAFQHNITFLVGLIIALNISAVMALTNLQLVAVALGNQWIAYREVFFWFCILIPALFLFQHATRVCLIYGNSRTTFLYELLAMAVVFIPLLAVGFDEVVPFTSLRVRLEIVSSLGFVVYTTVRFTNFSNLVHLAWCCTPIAVACATASYSATVLTHTTNHFGFLVVFCGTYSVVFAGTMTGLLIGHWRHQREWAYLLEKSFAAVKIAKRQISQRLN</sequence>
<gene>
    <name evidence="8" type="ORF">R0135_07770</name>
</gene>
<dbReference type="Proteomes" id="UP001626537">
    <property type="component" value="Chromosome"/>
</dbReference>
<feature type="transmembrane region" description="Helical" evidence="7">
    <location>
        <begin position="321"/>
        <end position="339"/>
    </location>
</feature>
<keyword evidence="9" id="KW-1185">Reference proteome</keyword>
<feature type="transmembrane region" description="Helical" evidence="7">
    <location>
        <begin position="351"/>
        <end position="368"/>
    </location>
</feature>
<dbReference type="PANTHER" id="PTHR30250:SF10">
    <property type="entry name" value="LIPOPOLYSACCHARIDE BIOSYNTHESIS PROTEIN WZXC"/>
    <property type="match status" value="1"/>
</dbReference>
<comment type="subcellular location">
    <subcellularLocation>
        <location evidence="1">Cell membrane</location>
        <topology evidence="1">Multi-pass membrane protein</topology>
    </subcellularLocation>
</comment>
<keyword evidence="5 7" id="KW-1133">Transmembrane helix</keyword>
<keyword evidence="3" id="KW-1003">Cell membrane</keyword>
<dbReference type="InterPro" id="IPR050833">
    <property type="entry name" value="Poly_Biosynth_Transport"/>
</dbReference>
<accession>A0ABZ0I7L8</accession>
<feature type="transmembrane region" description="Helical" evidence="7">
    <location>
        <begin position="276"/>
        <end position="301"/>
    </location>
</feature>
<reference evidence="8 9" key="1">
    <citation type="submission" date="2023-10" db="EMBL/GenBank/DDBJ databases">
        <title>Two novel species belonging to the OM43/NOR5 clade.</title>
        <authorList>
            <person name="Park M."/>
        </authorList>
    </citation>
    <scope>NUCLEOTIDE SEQUENCE [LARGE SCALE GENOMIC DNA]</scope>
    <source>
        <strain evidence="8 9">IMCC43200</strain>
    </source>
</reference>
<evidence type="ECO:0000256" key="6">
    <source>
        <dbReference type="ARBA" id="ARBA00023136"/>
    </source>
</evidence>
<name>A0ABZ0I7L8_9GAMM</name>
<feature type="transmembrane region" description="Helical" evidence="7">
    <location>
        <begin position="405"/>
        <end position="425"/>
    </location>
</feature>
<feature type="transmembrane region" description="Helical" evidence="7">
    <location>
        <begin position="437"/>
        <end position="460"/>
    </location>
</feature>
<feature type="transmembrane region" description="Helical" evidence="7">
    <location>
        <begin position="380"/>
        <end position="398"/>
    </location>
</feature>
<feature type="transmembrane region" description="Helical" evidence="7">
    <location>
        <begin position="148"/>
        <end position="164"/>
    </location>
</feature>
<dbReference type="Pfam" id="PF13440">
    <property type="entry name" value="Polysacc_synt_3"/>
    <property type="match status" value="1"/>
</dbReference>
<evidence type="ECO:0000313" key="8">
    <source>
        <dbReference type="EMBL" id="WOJ95058.1"/>
    </source>
</evidence>
<keyword evidence="6 7" id="KW-0472">Membrane</keyword>
<evidence type="ECO:0000256" key="1">
    <source>
        <dbReference type="ARBA" id="ARBA00004651"/>
    </source>
</evidence>
<evidence type="ECO:0000256" key="7">
    <source>
        <dbReference type="SAM" id="Phobius"/>
    </source>
</evidence>
<evidence type="ECO:0000256" key="4">
    <source>
        <dbReference type="ARBA" id="ARBA00022692"/>
    </source>
</evidence>
<dbReference type="EMBL" id="CP136864">
    <property type="protein sequence ID" value="WOJ95058.1"/>
    <property type="molecule type" value="Genomic_DNA"/>
</dbReference>
<protein>
    <submittedName>
        <fullName evidence="8">Oligosaccharide flippase family protein</fullName>
    </submittedName>
</protein>
<evidence type="ECO:0000256" key="2">
    <source>
        <dbReference type="ARBA" id="ARBA00007430"/>
    </source>
</evidence>
<feature type="transmembrane region" description="Helical" evidence="7">
    <location>
        <begin position="170"/>
        <end position="189"/>
    </location>
</feature>
<organism evidence="8 9">
    <name type="scientific">Congregibacter variabilis</name>
    <dbReference type="NCBI Taxonomy" id="3081200"/>
    <lineage>
        <taxon>Bacteria</taxon>
        <taxon>Pseudomonadati</taxon>
        <taxon>Pseudomonadota</taxon>
        <taxon>Gammaproteobacteria</taxon>
        <taxon>Cellvibrionales</taxon>
        <taxon>Halieaceae</taxon>
        <taxon>Congregibacter</taxon>
    </lineage>
</organism>
<dbReference type="RefSeq" id="WP_407349691.1">
    <property type="nucleotide sequence ID" value="NZ_CP136864.1"/>
</dbReference>
<keyword evidence="4 7" id="KW-0812">Transmembrane</keyword>
<feature type="transmembrane region" description="Helical" evidence="7">
    <location>
        <begin position="41"/>
        <end position="65"/>
    </location>
</feature>
<feature type="transmembrane region" description="Helical" evidence="7">
    <location>
        <begin position="77"/>
        <end position="97"/>
    </location>
</feature>
<evidence type="ECO:0000313" key="9">
    <source>
        <dbReference type="Proteomes" id="UP001626537"/>
    </source>
</evidence>
<comment type="similarity">
    <text evidence="2">Belongs to the polysaccharide synthase family.</text>
</comment>
<feature type="transmembrane region" description="Helical" evidence="7">
    <location>
        <begin position="109"/>
        <end position="128"/>
    </location>
</feature>
<dbReference type="PANTHER" id="PTHR30250">
    <property type="entry name" value="PST FAMILY PREDICTED COLANIC ACID TRANSPORTER"/>
    <property type="match status" value="1"/>
</dbReference>
<evidence type="ECO:0000256" key="5">
    <source>
        <dbReference type="ARBA" id="ARBA00022989"/>
    </source>
</evidence>